<dbReference type="STRING" id="1127673.GLIP_1139"/>
<reference evidence="2 3" key="1">
    <citation type="journal article" date="2017" name="Antonie Van Leeuwenhoek">
        <title>Rhizobium rhizosphaerae sp. nov., a novel species isolated from rice rhizosphere.</title>
        <authorList>
            <person name="Zhao J.J."/>
            <person name="Zhang J."/>
            <person name="Zhang R.J."/>
            <person name="Zhang C.W."/>
            <person name="Yin H.Q."/>
            <person name="Zhang X.X."/>
        </authorList>
    </citation>
    <scope>NUCLEOTIDE SEQUENCE [LARGE SCALE GENOMIC DNA]</scope>
    <source>
        <strain evidence="2 3">E3</strain>
    </source>
</reference>
<evidence type="ECO:0000256" key="1">
    <source>
        <dbReference type="SAM" id="Phobius"/>
    </source>
</evidence>
<dbReference type="Pfam" id="PF07963">
    <property type="entry name" value="N_methyl"/>
    <property type="match status" value="1"/>
</dbReference>
<evidence type="ECO:0000313" key="2">
    <source>
        <dbReference type="EMBL" id="GAC13780.1"/>
    </source>
</evidence>
<dbReference type="RefSeq" id="WP_008843597.1">
    <property type="nucleotide sequence ID" value="NZ_BAEN01000022.1"/>
</dbReference>
<sequence>MRRFKHQGFTLIELITVLVVLSVVSVGIAGFIRTGTDIYVDVAERDKLLSQGRFAVQRMNLEIRNALPNSLRIAGDSSIQCLEFQPILFSSFYFDIPVAPEPATNEIKLIATDAAINEYSYESGQALIVYPTSVDDVYDISSRRYTLGGEPELDPSDSKKLLVTLASNSQFETDSPSSRAYIIGAPVSYCVTNNKLYRKQAYPTSFNQTTSISGAVLMAEHVQNDLAGSGQDKPFRITEASLTRNAFVITLLRFELNEELVVFNNEVHIPNAP</sequence>
<dbReference type="AlphaFoldDB" id="K6YR49"/>
<dbReference type="NCBIfam" id="TIGR02532">
    <property type="entry name" value="IV_pilin_GFxxxE"/>
    <property type="match status" value="1"/>
</dbReference>
<gene>
    <name evidence="2" type="primary">mshO</name>
    <name evidence="2" type="ORF">GLIP_1139</name>
</gene>
<dbReference type="EMBL" id="BAEN01000022">
    <property type="protein sequence ID" value="GAC13780.1"/>
    <property type="molecule type" value="Genomic_DNA"/>
</dbReference>
<organism evidence="2 3">
    <name type="scientific">Aliiglaciecola lipolytica E3</name>
    <dbReference type="NCBI Taxonomy" id="1127673"/>
    <lineage>
        <taxon>Bacteria</taxon>
        <taxon>Pseudomonadati</taxon>
        <taxon>Pseudomonadota</taxon>
        <taxon>Gammaproteobacteria</taxon>
        <taxon>Alteromonadales</taxon>
        <taxon>Alteromonadaceae</taxon>
        <taxon>Aliiglaciecola</taxon>
    </lineage>
</organism>
<keyword evidence="1" id="KW-0812">Transmembrane</keyword>
<proteinExistence type="predicted"/>
<dbReference type="OrthoDB" id="9788802at2"/>
<keyword evidence="1" id="KW-0472">Membrane</keyword>
<dbReference type="Proteomes" id="UP000006334">
    <property type="component" value="Unassembled WGS sequence"/>
</dbReference>
<name>K6YR49_9ALTE</name>
<protein>
    <submittedName>
        <fullName evidence="2">MSHA biogenesis protein MshO</fullName>
    </submittedName>
</protein>
<dbReference type="PROSITE" id="PS00409">
    <property type="entry name" value="PROKAR_NTER_METHYL"/>
    <property type="match status" value="1"/>
</dbReference>
<comment type="caution">
    <text evidence="2">The sequence shown here is derived from an EMBL/GenBank/DDBJ whole genome shotgun (WGS) entry which is preliminary data.</text>
</comment>
<dbReference type="InterPro" id="IPR012902">
    <property type="entry name" value="N_methyl_site"/>
</dbReference>
<dbReference type="eggNOG" id="COG2165">
    <property type="taxonomic scope" value="Bacteria"/>
</dbReference>
<accession>K6YR49</accession>
<evidence type="ECO:0000313" key="3">
    <source>
        <dbReference type="Proteomes" id="UP000006334"/>
    </source>
</evidence>
<keyword evidence="1" id="KW-1133">Transmembrane helix</keyword>
<feature type="transmembrane region" description="Helical" evidence="1">
    <location>
        <begin position="12"/>
        <end position="32"/>
    </location>
</feature>
<keyword evidence="3" id="KW-1185">Reference proteome</keyword>